<evidence type="ECO:0000259" key="9">
    <source>
        <dbReference type="Pfam" id="PF13231"/>
    </source>
</evidence>
<keyword evidence="11" id="KW-1185">Reference proteome</keyword>
<comment type="caution">
    <text evidence="10">The sequence shown here is derived from an EMBL/GenBank/DDBJ whole genome shotgun (WGS) entry which is preliminary data.</text>
</comment>
<keyword evidence="5 8" id="KW-0812">Transmembrane</keyword>
<evidence type="ECO:0000256" key="7">
    <source>
        <dbReference type="ARBA" id="ARBA00023136"/>
    </source>
</evidence>
<dbReference type="PANTHER" id="PTHR33908">
    <property type="entry name" value="MANNOSYLTRANSFERASE YKCB-RELATED"/>
    <property type="match status" value="1"/>
</dbReference>
<evidence type="ECO:0000256" key="6">
    <source>
        <dbReference type="ARBA" id="ARBA00022989"/>
    </source>
</evidence>
<dbReference type="RefSeq" id="WP_371869871.1">
    <property type="nucleotide sequence ID" value="NZ_BMCH01000006.1"/>
</dbReference>
<dbReference type="Proteomes" id="UP000637769">
    <property type="component" value="Unassembled WGS sequence"/>
</dbReference>
<feature type="transmembrane region" description="Helical" evidence="8">
    <location>
        <begin position="208"/>
        <end position="229"/>
    </location>
</feature>
<dbReference type="EMBL" id="BMCH01000006">
    <property type="protein sequence ID" value="GGC37081.1"/>
    <property type="molecule type" value="Genomic_DNA"/>
</dbReference>
<feature type="transmembrane region" description="Helical" evidence="8">
    <location>
        <begin position="166"/>
        <end position="196"/>
    </location>
</feature>
<feature type="transmembrane region" description="Helical" evidence="8">
    <location>
        <begin position="26"/>
        <end position="47"/>
    </location>
</feature>
<evidence type="ECO:0000256" key="5">
    <source>
        <dbReference type="ARBA" id="ARBA00022692"/>
    </source>
</evidence>
<keyword evidence="7 8" id="KW-0472">Membrane</keyword>
<evidence type="ECO:0000256" key="3">
    <source>
        <dbReference type="ARBA" id="ARBA00022676"/>
    </source>
</evidence>
<keyword evidence="3" id="KW-0328">Glycosyltransferase</keyword>
<organism evidence="10 11">
    <name type="scientific">Asaia siamensis</name>
    <dbReference type="NCBI Taxonomy" id="110479"/>
    <lineage>
        <taxon>Bacteria</taxon>
        <taxon>Pseudomonadati</taxon>
        <taxon>Pseudomonadota</taxon>
        <taxon>Alphaproteobacteria</taxon>
        <taxon>Acetobacterales</taxon>
        <taxon>Acetobacteraceae</taxon>
        <taxon>Asaia</taxon>
    </lineage>
</organism>
<evidence type="ECO:0000313" key="10">
    <source>
        <dbReference type="EMBL" id="GGC37081.1"/>
    </source>
</evidence>
<comment type="subcellular location">
    <subcellularLocation>
        <location evidence="1">Cell membrane</location>
        <topology evidence="1">Multi-pass membrane protein</topology>
    </subcellularLocation>
</comment>
<evidence type="ECO:0000256" key="4">
    <source>
        <dbReference type="ARBA" id="ARBA00022679"/>
    </source>
</evidence>
<feature type="transmembrane region" description="Helical" evidence="8">
    <location>
        <begin position="88"/>
        <end position="109"/>
    </location>
</feature>
<evidence type="ECO:0000313" key="11">
    <source>
        <dbReference type="Proteomes" id="UP000637769"/>
    </source>
</evidence>
<feature type="transmembrane region" description="Helical" evidence="8">
    <location>
        <begin position="130"/>
        <end position="154"/>
    </location>
</feature>
<dbReference type="Pfam" id="PF13231">
    <property type="entry name" value="PMT_2"/>
    <property type="match status" value="1"/>
</dbReference>
<proteinExistence type="predicted"/>
<feature type="transmembrane region" description="Helical" evidence="8">
    <location>
        <begin position="338"/>
        <end position="356"/>
    </location>
</feature>
<feature type="domain" description="Glycosyltransferase RgtA/B/C/D-like" evidence="9">
    <location>
        <begin position="67"/>
        <end position="226"/>
    </location>
</feature>
<name>A0ABQ1MAA6_9PROT</name>
<accession>A0ABQ1MAA6</accession>
<keyword evidence="6 8" id="KW-1133">Transmembrane helix</keyword>
<dbReference type="PANTHER" id="PTHR33908:SF11">
    <property type="entry name" value="MEMBRANE PROTEIN"/>
    <property type="match status" value="1"/>
</dbReference>
<protein>
    <recommendedName>
        <fullName evidence="9">Glycosyltransferase RgtA/B/C/D-like domain-containing protein</fullName>
    </recommendedName>
</protein>
<sequence length="486" mass="52893">MRLPQPSSGADGFSVFGLDNKRAVTFFWVLLVGLTLLRLALAARLGVTPDEAYYWLWSQHLQSGYLDHPPMVALWIRLGTMLFGNGPLGIRFLGPVSALLGSLALYRAGRDLLGSPAAGYRAALLLNSTLMLGLGAATATPDTPLVFFLALVLWSLGRLIRTGQPIWWLAIGVFLGLAFDSKYTAVLPGLGCGLWALATPSIRRHWGWILGGILSGLLTIAPVLLWNAAHHWASFAKQGGRAGDWHPLRALNFLAELAGGQIGLATPIIFILFCLGLVWCLRRAGDDSVARLLACLCVVPVAVFVQHAFGGRVQANWPVVLYPAASLAAAATGRRIGLACALGLILTGLVTIQGIFSPLRLSAHHDVIARQTADWSGLTHRLREALPDDVSLVAGDYALATIIAYHDPAHALFSYDKRWAYLGRALQHPERAMLVLRDTEQPDLPASWLGAQDQRRFCRMLRNAPMVCYKLIPLTLPADMQMYRLP</sequence>
<evidence type="ECO:0000256" key="8">
    <source>
        <dbReference type="SAM" id="Phobius"/>
    </source>
</evidence>
<reference evidence="11" key="1">
    <citation type="journal article" date="2019" name="Int. J. Syst. Evol. Microbiol.">
        <title>The Global Catalogue of Microorganisms (GCM) 10K type strain sequencing project: providing services to taxonomists for standard genome sequencing and annotation.</title>
        <authorList>
            <consortium name="The Broad Institute Genomics Platform"/>
            <consortium name="The Broad Institute Genome Sequencing Center for Infectious Disease"/>
            <person name="Wu L."/>
            <person name="Ma J."/>
        </authorList>
    </citation>
    <scope>NUCLEOTIDE SEQUENCE [LARGE SCALE GENOMIC DNA]</scope>
    <source>
        <strain evidence="11">CCM 7132</strain>
    </source>
</reference>
<keyword evidence="2" id="KW-1003">Cell membrane</keyword>
<evidence type="ECO:0000256" key="1">
    <source>
        <dbReference type="ARBA" id="ARBA00004651"/>
    </source>
</evidence>
<feature type="transmembrane region" description="Helical" evidence="8">
    <location>
        <begin position="262"/>
        <end position="281"/>
    </location>
</feature>
<gene>
    <name evidence="10" type="ORF">GCM10007207_23340</name>
</gene>
<dbReference type="InterPro" id="IPR038731">
    <property type="entry name" value="RgtA/B/C-like"/>
</dbReference>
<evidence type="ECO:0000256" key="2">
    <source>
        <dbReference type="ARBA" id="ARBA00022475"/>
    </source>
</evidence>
<feature type="transmembrane region" description="Helical" evidence="8">
    <location>
        <begin position="288"/>
        <end position="309"/>
    </location>
</feature>
<keyword evidence="4" id="KW-0808">Transferase</keyword>
<dbReference type="InterPro" id="IPR050297">
    <property type="entry name" value="LipidA_mod_glycosyltrf_83"/>
</dbReference>